<dbReference type="NCBIfam" id="NF008967">
    <property type="entry name" value="PRK12313.1"/>
    <property type="match status" value="1"/>
</dbReference>
<evidence type="ECO:0000256" key="11">
    <source>
        <dbReference type="PIRSR" id="PIRSR000463-1"/>
    </source>
</evidence>
<dbReference type="InterPro" id="IPR013783">
    <property type="entry name" value="Ig-like_fold"/>
</dbReference>
<dbReference type="EMBL" id="JFHU01000199">
    <property type="protein sequence ID" value="EXX86162.1"/>
    <property type="molecule type" value="Genomic_DNA"/>
</dbReference>
<keyword evidence="8 10" id="KW-0320">Glycogen biosynthesis</keyword>
<sequence length="656" mass="75535">MTADEIHWFHEGTYYQSYRKMGAHPATEGGESGVRFHVWAPNAREVRLASDYNGWDGANDPFERLPDSGLWTLFVPGIGEGTLYKYEIVTPEGETILKADPYAFYAEVRPRTASVVTALEGFEWTDKAWLRGRKAPYEQPMLIYEVHLGSWKKHEDGTLLTYRELADQLVDHVAELGYTHIELMPLAEHPYDRSWGYQATGYFAITSRFGSPHDFMHFVDRCHNRGIGVIMDWVPGHFTRDAHGLRLFDGTPLFEHYDPLVSDRPGWGTLGFDYGKPEVRTFLISNALFLLEMFHLDGIRIDAVTSMIRRDFEKPDGKWVPGAGGGREDTDAIELLRKLNEAVFLAQPNALMMAEESSAWPLVTAPIEDGGLGFNYKWNMGWMNDTLKYMETDPIHRQYQQHLLTFPICYAYSENFVLPFSHDEVVHGKRSLLHKMPVDYEMKFAGLRALLGYWLTFPGKKLLFMGSEFGQFDEWKDETQLDWFLLDYPLHFKMLQFTKHVNRLYLREKALWQLDHQMEGYQWIDHQDHAQNVIVYMRKAKAKTDYIIVICNFSPVARDGYRIGVPSSGSYMELLNSDDVSFGGSGRVTNGFHKAEKTAWHDQSYSLELSLPPLSVIWLKKSKRSGARVEEKIETASVTVREKKGRITQKTKELNG</sequence>
<dbReference type="NCBIfam" id="NF003811">
    <property type="entry name" value="PRK05402.1"/>
    <property type="match status" value="1"/>
</dbReference>
<dbReference type="PANTHER" id="PTHR43651:SF3">
    <property type="entry name" value="1,4-ALPHA-GLUCAN-BRANCHING ENZYME"/>
    <property type="match status" value="1"/>
</dbReference>
<proteinExistence type="inferred from homology"/>
<dbReference type="InterPro" id="IPR037439">
    <property type="entry name" value="Branching_enzy"/>
</dbReference>
<dbReference type="GO" id="GO:0003844">
    <property type="term" value="F:1,4-alpha-glucan branching enzyme activity"/>
    <property type="evidence" value="ECO:0007669"/>
    <property type="project" value="UniProtKB-UniRule"/>
</dbReference>
<evidence type="ECO:0000256" key="2">
    <source>
        <dbReference type="ARBA" id="ARBA00002953"/>
    </source>
</evidence>
<dbReference type="InterPro" id="IPR044143">
    <property type="entry name" value="GlgB_N_E_set_prok"/>
</dbReference>
<keyword evidence="14" id="KW-1185">Reference proteome</keyword>
<dbReference type="GO" id="GO:0005978">
    <property type="term" value="P:glycogen biosynthetic process"/>
    <property type="evidence" value="ECO:0007669"/>
    <property type="project" value="UniProtKB-UniRule"/>
</dbReference>
<dbReference type="InterPro" id="IPR006407">
    <property type="entry name" value="GlgB"/>
</dbReference>
<evidence type="ECO:0000256" key="1">
    <source>
        <dbReference type="ARBA" id="ARBA00000826"/>
    </source>
</evidence>
<reference evidence="13 14" key="1">
    <citation type="submission" date="2014-02" db="EMBL/GenBank/DDBJ databases">
        <title>Genome sequence of Paenibacillus darwinianus reveals adaptive mechanisms for survival in Antarctic soils.</title>
        <authorList>
            <person name="Dsouza M."/>
            <person name="Taylor M.W."/>
            <person name="Turner S.J."/>
            <person name="Aislabie J."/>
        </authorList>
    </citation>
    <scope>NUCLEOTIDE SEQUENCE [LARGE SCALE GENOMIC DNA]</scope>
    <source>
        <strain evidence="13 14">CE1</strain>
    </source>
</reference>
<dbReference type="InterPro" id="IPR004193">
    <property type="entry name" value="Glyco_hydro_13_N"/>
</dbReference>
<dbReference type="GO" id="GO:0004553">
    <property type="term" value="F:hydrolase activity, hydrolyzing O-glycosyl compounds"/>
    <property type="evidence" value="ECO:0007669"/>
    <property type="project" value="InterPro"/>
</dbReference>
<feature type="domain" description="Glycosyl hydrolase family 13 catalytic" evidence="12">
    <location>
        <begin position="145"/>
        <end position="493"/>
    </location>
</feature>
<dbReference type="SMART" id="SM00642">
    <property type="entry name" value="Aamy"/>
    <property type="match status" value="1"/>
</dbReference>
<dbReference type="SUPFAM" id="SSF51011">
    <property type="entry name" value="Glycosyl hydrolase domain"/>
    <property type="match status" value="1"/>
</dbReference>
<dbReference type="Proteomes" id="UP000053750">
    <property type="component" value="Unassembled WGS sequence"/>
</dbReference>
<dbReference type="Gene3D" id="2.60.40.1180">
    <property type="entry name" value="Golgi alpha-mannosidase II"/>
    <property type="match status" value="1"/>
</dbReference>
<dbReference type="Pfam" id="PF02806">
    <property type="entry name" value="Alpha-amylase_C"/>
    <property type="match status" value="1"/>
</dbReference>
<comment type="subunit">
    <text evidence="10">Monomer.</text>
</comment>
<accession>A0A9W5W6A1</accession>
<dbReference type="Gene3D" id="3.20.20.80">
    <property type="entry name" value="Glycosidases"/>
    <property type="match status" value="1"/>
</dbReference>
<dbReference type="FunFam" id="2.60.40.10:FF:000169">
    <property type="entry name" value="1,4-alpha-glucan branching enzyme GlgB"/>
    <property type="match status" value="1"/>
</dbReference>
<dbReference type="AlphaFoldDB" id="A0A9W5W6A1"/>
<evidence type="ECO:0000256" key="5">
    <source>
        <dbReference type="ARBA" id="ARBA00022600"/>
    </source>
</evidence>
<dbReference type="InterPro" id="IPR017853">
    <property type="entry name" value="GH"/>
</dbReference>
<organism evidence="13 14">
    <name type="scientific">Paenibacillus darwinianus</name>
    <dbReference type="NCBI Taxonomy" id="1380763"/>
    <lineage>
        <taxon>Bacteria</taxon>
        <taxon>Bacillati</taxon>
        <taxon>Bacillota</taxon>
        <taxon>Bacilli</taxon>
        <taxon>Bacillales</taxon>
        <taxon>Paenibacillaceae</taxon>
        <taxon>Paenibacillus</taxon>
    </lineage>
</organism>
<dbReference type="Pfam" id="PF00128">
    <property type="entry name" value="Alpha-amylase"/>
    <property type="match status" value="1"/>
</dbReference>
<dbReference type="PANTHER" id="PTHR43651">
    <property type="entry name" value="1,4-ALPHA-GLUCAN-BRANCHING ENZYME"/>
    <property type="match status" value="1"/>
</dbReference>
<dbReference type="Pfam" id="PF02922">
    <property type="entry name" value="CBM_48"/>
    <property type="match status" value="1"/>
</dbReference>
<evidence type="ECO:0000256" key="10">
    <source>
        <dbReference type="HAMAP-Rule" id="MF_00685"/>
    </source>
</evidence>
<comment type="catalytic activity">
    <reaction evidence="1 10">
        <text>Transfers a segment of a (1-&gt;4)-alpha-D-glucan chain to a primary hydroxy group in a similar glucan chain.</text>
        <dbReference type="EC" id="2.4.1.18"/>
    </reaction>
</comment>
<dbReference type="SUPFAM" id="SSF81296">
    <property type="entry name" value="E set domains"/>
    <property type="match status" value="1"/>
</dbReference>
<dbReference type="HAMAP" id="MF_00685">
    <property type="entry name" value="GlgB"/>
    <property type="match status" value="1"/>
</dbReference>
<dbReference type="InterPro" id="IPR006048">
    <property type="entry name" value="A-amylase/branching_C"/>
</dbReference>
<dbReference type="InterPro" id="IPR006047">
    <property type="entry name" value="GH13_cat_dom"/>
</dbReference>
<dbReference type="CDD" id="cd02855">
    <property type="entry name" value="E_set_GBE_prok_N"/>
    <property type="match status" value="1"/>
</dbReference>
<dbReference type="CDD" id="cd11322">
    <property type="entry name" value="AmyAc_Glg_BE"/>
    <property type="match status" value="1"/>
</dbReference>
<dbReference type="Gene3D" id="2.60.40.10">
    <property type="entry name" value="Immunoglobulins"/>
    <property type="match status" value="1"/>
</dbReference>
<dbReference type="PIRSF" id="PIRSF000463">
    <property type="entry name" value="GlgB"/>
    <property type="match status" value="1"/>
</dbReference>
<evidence type="ECO:0000256" key="7">
    <source>
        <dbReference type="ARBA" id="ARBA00022679"/>
    </source>
</evidence>
<evidence type="ECO:0000256" key="3">
    <source>
        <dbReference type="ARBA" id="ARBA00004964"/>
    </source>
</evidence>
<dbReference type="FunFam" id="2.60.40.1180:FF:000002">
    <property type="entry name" value="1,4-alpha-glucan branching enzyme GlgB"/>
    <property type="match status" value="1"/>
</dbReference>
<dbReference type="NCBIfam" id="TIGR01515">
    <property type="entry name" value="branching_enzym"/>
    <property type="match status" value="1"/>
</dbReference>
<dbReference type="InterPro" id="IPR014756">
    <property type="entry name" value="Ig_E-set"/>
</dbReference>
<comment type="similarity">
    <text evidence="4 10">Belongs to the glycosyl hydrolase 13 family. GlgB subfamily.</text>
</comment>
<comment type="function">
    <text evidence="2 10">Catalyzes the formation of the alpha-1,6-glucosidic linkages in glycogen by scission of a 1,4-alpha-linked oligosaccharide from growing alpha-1,4-glucan chains and the subsequent attachment of the oligosaccharide to the alpha-1,6 position.</text>
</comment>
<gene>
    <name evidence="10" type="primary">glgB</name>
    <name evidence="13" type="ORF">BG53_06945</name>
</gene>
<keyword evidence="5 10" id="KW-0321">Glycogen metabolism</keyword>
<name>A0A9W5W6A1_9BACL</name>
<protein>
    <recommendedName>
        <fullName evidence="10">1,4-alpha-glucan branching enzyme GlgB</fullName>
        <ecNumber evidence="10">2.4.1.18</ecNumber>
    </recommendedName>
    <alternativeName>
        <fullName evidence="10">1,4-alpha-D-glucan:1,4-alpha-D-glucan 6-glucosyl-transferase</fullName>
    </alternativeName>
    <alternativeName>
        <fullName evidence="10">Alpha-(1-&gt;4)-glucan branching enzyme</fullName>
    </alternativeName>
    <alternativeName>
        <fullName evidence="10">Glycogen branching enzyme</fullName>
        <shortName evidence="10">BE</shortName>
    </alternativeName>
</protein>
<dbReference type="FunFam" id="3.20.20.80:FF:000003">
    <property type="entry name" value="1,4-alpha-glucan branching enzyme GlgB"/>
    <property type="match status" value="1"/>
</dbReference>
<evidence type="ECO:0000256" key="6">
    <source>
        <dbReference type="ARBA" id="ARBA00022676"/>
    </source>
</evidence>
<dbReference type="SUPFAM" id="SSF51445">
    <property type="entry name" value="(Trans)glycosidases"/>
    <property type="match status" value="1"/>
</dbReference>
<evidence type="ECO:0000259" key="12">
    <source>
        <dbReference type="SMART" id="SM00642"/>
    </source>
</evidence>
<feature type="active site" description="Proton donor" evidence="10 11">
    <location>
        <position position="355"/>
    </location>
</feature>
<dbReference type="GO" id="GO:0005829">
    <property type="term" value="C:cytosol"/>
    <property type="evidence" value="ECO:0007669"/>
    <property type="project" value="TreeGrafter"/>
</dbReference>
<dbReference type="InterPro" id="IPR013780">
    <property type="entry name" value="Glyco_hydro_b"/>
</dbReference>
<dbReference type="EC" id="2.4.1.18" evidence="10"/>
<evidence type="ECO:0000256" key="9">
    <source>
        <dbReference type="ARBA" id="ARBA00023277"/>
    </source>
</evidence>
<keyword evidence="6 10" id="KW-0328">Glycosyltransferase</keyword>
<dbReference type="GO" id="GO:0043169">
    <property type="term" value="F:cation binding"/>
    <property type="evidence" value="ECO:0007669"/>
    <property type="project" value="InterPro"/>
</dbReference>
<keyword evidence="7 10" id="KW-0808">Transferase</keyword>
<keyword evidence="9 10" id="KW-0119">Carbohydrate metabolism</keyword>
<evidence type="ECO:0000313" key="13">
    <source>
        <dbReference type="EMBL" id="EXX86162.1"/>
    </source>
</evidence>
<evidence type="ECO:0000256" key="8">
    <source>
        <dbReference type="ARBA" id="ARBA00023056"/>
    </source>
</evidence>
<feature type="active site" description="Nucleophile" evidence="10 11">
    <location>
        <position position="302"/>
    </location>
</feature>
<evidence type="ECO:0000313" key="14">
    <source>
        <dbReference type="Proteomes" id="UP000053750"/>
    </source>
</evidence>
<comment type="caution">
    <text evidence="13">The sequence shown here is derived from an EMBL/GenBank/DDBJ whole genome shotgun (WGS) entry which is preliminary data.</text>
</comment>
<comment type="pathway">
    <text evidence="3 10">Glycan biosynthesis; glycogen biosynthesis.</text>
</comment>
<evidence type="ECO:0000256" key="4">
    <source>
        <dbReference type="ARBA" id="ARBA00009000"/>
    </source>
</evidence>